<dbReference type="Pfam" id="PF00535">
    <property type="entry name" value="Glycos_transf_2"/>
    <property type="match status" value="1"/>
</dbReference>
<dbReference type="InterPro" id="IPR001173">
    <property type="entry name" value="Glyco_trans_2-like"/>
</dbReference>
<evidence type="ECO:0000256" key="3">
    <source>
        <dbReference type="ARBA" id="ARBA00022679"/>
    </source>
</evidence>
<evidence type="ECO:0000256" key="2">
    <source>
        <dbReference type="ARBA" id="ARBA00022676"/>
    </source>
</evidence>
<organism evidence="5 6">
    <name type="scientific">Candidatus Gallipaludibacter merdavium</name>
    <dbReference type="NCBI Taxonomy" id="2840839"/>
    <lineage>
        <taxon>Bacteria</taxon>
        <taxon>Pseudomonadati</taxon>
        <taxon>Bacteroidota</taxon>
        <taxon>Bacteroidia</taxon>
        <taxon>Bacteroidales</taxon>
        <taxon>Candidatus Gallipaludibacter</taxon>
    </lineage>
</organism>
<evidence type="ECO:0000313" key="5">
    <source>
        <dbReference type="EMBL" id="MBO8460754.1"/>
    </source>
</evidence>
<protein>
    <submittedName>
        <fullName evidence="5">Glycosyltransferase family 2 protein</fullName>
    </submittedName>
</protein>
<evidence type="ECO:0000256" key="1">
    <source>
        <dbReference type="ARBA" id="ARBA00006739"/>
    </source>
</evidence>
<dbReference type="CDD" id="cd04186">
    <property type="entry name" value="GT_2_like_c"/>
    <property type="match status" value="1"/>
</dbReference>
<dbReference type="Proteomes" id="UP000823641">
    <property type="component" value="Unassembled WGS sequence"/>
</dbReference>
<dbReference type="SUPFAM" id="SSF53448">
    <property type="entry name" value="Nucleotide-diphospho-sugar transferases"/>
    <property type="match status" value="1"/>
</dbReference>
<accession>A0A9D9HUU6</accession>
<dbReference type="AlphaFoldDB" id="A0A9D9HUU6"/>
<dbReference type="InterPro" id="IPR029044">
    <property type="entry name" value="Nucleotide-diphossugar_trans"/>
</dbReference>
<proteinExistence type="inferred from homology"/>
<reference evidence="5" key="1">
    <citation type="submission" date="2020-10" db="EMBL/GenBank/DDBJ databases">
        <authorList>
            <person name="Gilroy R."/>
        </authorList>
    </citation>
    <scope>NUCLEOTIDE SEQUENCE</scope>
    <source>
        <strain evidence="5">G3-3990</strain>
    </source>
</reference>
<reference evidence="5" key="2">
    <citation type="journal article" date="2021" name="PeerJ">
        <title>Extensive microbial diversity within the chicken gut microbiome revealed by metagenomics and culture.</title>
        <authorList>
            <person name="Gilroy R."/>
            <person name="Ravi A."/>
            <person name="Getino M."/>
            <person name="Pursley I."/>
            <person name="Horton D.L."/>
            <person name="Alikhan N.F."/>
            <person name="Baker D."/>
            <person name="Gharbi K."/>
            <person name="Hall N."/>
            <person name="Watson M."/>
            <person name="Adriaenssens E.M."/>
            <person name="Foster-Nyarko E."/>
            <person name="Jarju S."/>
            <person name="Secka A."/>
            <person name="Antonio M."/>
            <person name="Oren A."/>
            <person name="Chaudhuri R.R."/>
            <person name="La Ragione R."/>
            <person name="Hildebrand F."/>
            <person name="Pallen M.J."/>
        </authorList>
    </citation>
    <scope>NUCLEOTIDE SEQUENCE</scope>
    <source>
        <strain evidence="5">G3-3990</strain>
    </source>
</reference>
<comment type="similarity">
    <text evidence="1">Belongs to the glycosyltransferase 2 family.</text>
</comment>
<sequence>MSKTAVVILNWNGAQFLKQFLPSVCLHTPEAAEIIVADNGSTDTSHDAVAAFPRVKWLPLGENYGFAEGYNRALHEITADYYVLLNSDVEVTPNWLEPMTDFLDKHPEVAACQPKIKSYHQRSFFEHAGAAGGLIDALGYPYCRGRMFDHVEEDRGQYDQAARIFWASGACLCIRSQLYHETGGLDKDFFAHMEEIDLCWRLGCHGWAVFYVPESTVFHIGGGSLPKENPRKDYLNFRNNLLMLYKNLPPQQLRRVMMARYWMDLAAALQALLSGKKATAKAIMQARKDYSKMKQTPDFVVKRQTNLQAMRVQKPFGIIRRSIVWDYYIRKKNR</sequence>
<keyword evidence="3" id="KW-0808">Transferase</keyword>
<feature type="domain" description="Glycosyltransferase 2-like" evidence="4">
    <location>
        <begin position="6"/>
        <end position="125"/>
    </location>
</feature>
<evidence type="ECO:0000313" key="6">
    <source>
        <dbReference type="Proteomes" id="UP000823641"/>
    </source>
</evidence>
<gene>
    <name evidence="5" type="ORF">IAA73_10575</name>
</gene>
<comment type="caution">
    <text evidence="5">The sequence shown here is derived from an EMBL/GenBank/DDBJ whole genome shotgun (WGS) entry which is preliminary data.</text>
</comment>
<dbReference type="GO" id="GO:0016757">
    <property type="term" value="F:glycosyltransferase activity"/>
    <property type="evidence" value="ECO:0007669"/>
    <property type="project" value="UniProtKB-KW"/>
</dbReference>
<evidence type="ECO:0000259" key="4">
    <source>
        <dbReference type="Pfam" id="PF00535"/>
    </source>
</evidence>
<name>A0A9D9HUU6_9BACT</name>
<dbReference type="PANTHER" id="PTHR43179:SF12">
    <property type="entry name" value="GALACTOFURANOSYLTRANSFERASE GLFT2"/>
    <property type="match status" value="1"/>
</dbReference>
<dbReference type="Gene3D" id="3.90.550.10">
    <property type="entry name" value="Spore Coat Polysaccharide Biosynthesis Protein SpsA, Chain A"/>
    <property type="match status" value="1"/>
</dbReference>
<keyword evidence="2" id="KW-0328">Glycosyltransferase</keyword>
<dbReference type="EMBL" id="JADIMG010000097">
    <property type="protein sequence ID" value="MBO8460754.1"/>
    <property type="molecule type" value="Genomic_DNA"/>
</dbReference>
<dbReference type="PANTHER" id="PTHR43179">
    <property type="entry name" value="RHAMNOSYLTRANSFERASE WBBL"/>
    <property type="match status" value="1"/>
</dbReference>